<evidence type="ECO:0000313" key="6">
    <source>
        <dbReference type="EMBL" id="MBU2690510.1"/>
    </source>
</evidence>
<feature type="domain" description="Flavin reductase like" evidence="5">
    <location>
        <begin position="27"/>
        <end position="178"/>
    </location>
</feature>
<evidence type="ECO:0000256" key="3">
    <source>
        <dbReference type="ARBA" id="ARBA00022643"/>
    </source>
</evidence>
<dbReference type="SUPFAM" id="SSF50475">
    <property type="entry name" value="FMN-binding split barrel"/>
    <property type="match status" value="1"/>
</dbReference>
<gene>
    <name evidence="6" type="ORF">KJ970_06240</name>
</gene>
<comment type="similarity">
    <text evidence="4">Belongs to the flavoredoxin family.</text>
</comment>
<dbReference type="GO" id="GO:0016646">
    <property type="term" value="F:oxidoreductase activity, acting on the CH-NH group of donors, NAD or NADP as acceptor"/>
    <property type="evidence" value="ECO:0007669"/>
    <property type="project" value="UniProtKB-ARBA"/>
</dbReference>
<evidence type="ECO:0000259" key="5">
    <source>
        <dbReference type="SMART" id="SM00903"/>
    </source>
</evidence>
<dbReference type="PANTHER" id="PTHR33798:SF5">
    <property type="entry name" value="FLAVIN REDUCTASE LIKE DOMAIN-CONTAINING PROTEIN"/>
    <property type="match status" value="1"/>
</dbReference>
<comment type="cofactor">
    <cofactor evidence="1">
        <name>FMN</name>
        <dbReference type="ChEBI" id="CHEBI:58210"/>
    </cofactor>
</comment>
<dbReference type="Pfam" id="PF01613">
    <property type="entry name" value="Flavin_Reduct"/>
    <property type="match status" value="1"/>
</dbReference>
<organism evidence="6 7">
    <name type="scientific">Eiseniibacteriota bacterium</name>
    <dbReference type="NCBI Taxonomy" id="2212470"/>
    <lineage>
        <taxon>Bacteria</taxon>
        <taxon>Candidatus Eiseniibacteriota</taxon>
    </lineage>
</organism>
<dbReference type="PANTHER" id="PTHR33798">
    <property type="entry name" value="FLAVOPROTEIN OXYGENASE"/>
    <property type="match status" value="1"/>
</dbReference>
<dbReference type="Gene3D" id="2.30.110.10">
    <property type="entry name" value="Electron Transport, Fmn-binding Protein, Chain A"/>
    <property type="match status" value="1"/>
</dbReference>
<sequence>MNARTGVKTIDPAGLEPRQLYTLHTELLLPRPIAWISTVSKTGFNNLAPFSFFGGVTSNPPLMGVGIGKGREGGEKDTLKNILDTGEFVINMVDASLIEQANMTAAEFPAHVDEFQIADLTAVPSVKVRPPRVEESPVSMECRVEKILEVGAGPSHFVIGQAILFHIRRDLWDRGNLKKEAYLPIARLGGTAYAHLGEIFHLPRPDATRLMDMQGLKRKTKK</sequence>
<name>A0A948RTC2_UNCEI</name>
<dbReference type="AlphaFoldDB" id="A0A948RTC2"/>
<comment type="caution">
    <text evidence="6">The sequence shown here is derived from an EMBL/GenBank/DDBJ whole genome shotgun (WGS) entry which is preliminary data.</text>
</comment>
<dbReference type="Proteomes" id="UP000777784">
    <property type="component" value="Unassembled WGS sequence"/>
</dbReference>
<reference evidence="6" key="1">
    <citation type="submission" date="2021-05" db="EMBL/GenBank/DDBJ databases">
        <title>Energy efficiency and biological interactions define the core microbiome of deep oligotrophic groundwater.</title>
        <authorList>
            <person name="Mehrshad M."/>
            <person name="Lopez-Fernandez M."/>
            <person name="Bell E."/>
            <person name="Bernier-Latmani R."/>
            <person name="Bertilsson S."/>
            <person name="Dopson M."/>
        </authorList>
    </citation>
    <scope>NUCLEOTIDE SEQUENCE</scope>
    <source>
        <strain evidence="6">Modern_marine.mb.64</strain>
    </source>
</reference>
<dbReference type="EMBL" id="JAHJDP010000032">
    <property type="protein sequence ID" value="MBU2690510.1"/>
    <property type="molecule type" value="Genomic_DNA"/>
</dbReference>
<evidence type="ECO:0000256" key="4">
    <source>
        <dbReference type="ARBA" id="ARBA00038054"/>
    </source>
</evidence>
<accession>A0A948RTC2</accession>
<evidence type="ECO:0000256" key="1">
    <source>
        <dbReference type="ARBA" id="ARBA00001917"/>
    </source>
</evidence>
<dbReference type="InterPro" id="IPR002563">
    <property type="entry name" value="Flavin_Rdtase-like_dom"/>
</dbReference>
<evidence type="ECO:0000256" key="2">
    <source>
        <dbReference type="ARBA" id="ARBA00022630"/>
    </source>
</evidence>
<dbReference type="SMART" id="SM00903">
    <property type="entry name" value="Flavin_Reduct"/>
    <property type="match status" value="1"/>
</dbReference>
<protein>
    <submittedName>
        <fullName evidence="6">Flavin reductase family protein</fullName>
    </submittedName>
</protein>
<keyword evidence="2" id="KW-0285">Flavoprotein</keyword>
<dbReference type="InterPro" id="IPR012349">
    <property type="entry name" value="Split_barrel_FMN-bd"/>
</dbReference>
<proteinExistence type="inferred from homology"/>
<evidence type="ECO:0000313" key="7">
    <source>
        <dbReference type="Proteomes" id="UP000777784"/>
    </source>
</evidence>
<keyword evidence="3" id="KW-0288">FMN</keyword>
<dbReference type="GO" id="GO:0010181">
    <property type="term" value="F:FMN binding"/>
    <property type="evidence" value="ECO:0007669"/>
    <property type="project" value="InterPro"/>
</dbReference>